<organism evidence="3 4">
    <name type="scientific">Acer yangbiense</name>
    <dbReference type="NCBI Taxonomy" id="1000413"/>
    <lineage>
        <taxon>Eukaryota</taxon>
        <taxon>Viridiplantae</taxon>
        <taxon>Streptophyta</taxon>
        <taxon>Embryophyta</taxon>
        <taxon>Tracheophyta</taxon>
        <taxon>Spermatophyta</taxon>
        <taxon>Magnoliopsida</taxon>
        <taxon>eudicotyledons</taxon>
        <taxon>Gunneridae</taxon>
        <taxon>Pentapetalae</taxon>
        <taxon>rosids</taxon>
        <taxon>malvids</taxon>
        <taxon>Sapindales</taxon>
        <taxon>Sapindaceae</taxon>
        <taxon>Hippocastanoideae</taxon>
        <taxon>Acereae</taxon>
        <taxon>Acer</taxon>
    </lineage>
</organism>
<dbReference type="InterPro" id="IPR013087">
    <property type="entry name" value="Znf_C2H2_type"/>
</dbReference>
<evidence type="ECO:0000313" key="4">
    <source>
        <dbReference type="Proteomes" id="UP000323000"/>
    </source>
</evidence>
<feature type="domain" description="C2H2-type" evidence="2">
    <location>
        <begin position="29"/>
        <end position="49"/>
    </location>
</feature>
<dbReference type="PROSITE" id="PS00028">
    <property type="entry name" value="ZINC_FINGER_C2H2_1"/>
    <property type="match status" value="1"/>
</dbReference>
<sequence length="196" mass="22370">MAGFGRTLNRDRKLSQGRKRPYPTPQIACRFCDQVFMSPQALIHHIDSHIIEDVVVAGRQHEMNLMLSQRDHHLLINPSPYQPNFPMATTPLRQPIQGFFHHPHPLHAGNPNFLDSTTSPLSQVVKSGHLIPPLFWVKKFSQQRPEPPADRNPPLFAPKPPTYVPEPVRPQVGRDNEDHNNKTSDDTETLDLTLRL</sequence>
<dbReference type="Proteomes" id="UP000323000">
    <property type="component" value="Chromosome 1"/>
</dbReference>
<gene>
    <name evidence="3" type="ORF">EZV62_000918</name>
</gene>
<feature type="region of interest" description="Disordered" evidence="1">
    <location>
        <begin position="142"/>
        <end position="196"/>
    </location>
</feature>
<reference evidence="4" key="1">
    <citation type="journal article" date="2019" name="Gigascience">
        <title>De novo genome assembly of the endangered Acer yangbiense, a plant species with extremely small populations endemic to Yunnan Province, China.</title>
        <authorList>
            <person name="Yang J."/>
            <person name="Wariss H.M."/>
            <person name="Tao L."/>
            <person name="Zhang R."/>
            <person name="Yun Q."/>
            <person name="Hollingsworth P."/>
            <person name="Dao Z."/>
            <person name="Luo G."/>
            <person name="Guo H."/>
            <person name="Ma Y."/>
            <person name="Sun W."/>
        </authorList>
    </citation>
    <scope>NUCLEOTIDE SEQUENCE [LARGE SCALE GENOMIC DNA]</scope>
    <source>
        <strain evidence="4">cv. Malutang</strain>
    </source>
</reference>
<evidence type="ECO:0000313" key="3">
    <source>
        <dbReference type="EMBL" id="TXG72339.1"/>
    </source>
</evidence>
<proteinExistence type="predicted"/>
<feature type="compositionally biased region" description="Pro residues" evidence="1">
    <location>
        <begin position="155"/>
        <end position="168"/>
    </location>
</feature>
<keyword evidence="4" id="KW-1185">Reference proteome</keyword>
<accession>A0A5C7ITA7</accession>
<evidence type="ECO:0000256" key="1">
    <source>
        <dbReference type="SAM" id="MobiDB-lite"/>
    </source>
</evidence>
<feature type="compositionally biased region" description="Basic and acidic residues" evidence="1">
    <location>
        <begin position="172"/>
        <end position="185"/>
    </location>
</feature>
<comment type="caution">
    <text evidence="3">The sequence shown here is derived from an EMBL/GenBank/DDBJ whole genome shotgun (WGS) entry which is preliminary data.</text>
</comment>
<feature type="region of interest" description="Disordered" evidence="1">
    <location>
        <begin position="1"/>
        <end position="21"/>
    </location>
</feature>
<evidence type="ECO:0000259" key="2">
    <source>
        <dbReference type="PROSITE" id="PS00028"/>
    </source>
</evidence>
<dbReference type="EMBL" id="VAHF01000001">
    <property type="protein sequence ID" value="TXG72339.1"/>
    <property type="molecule type" value="Genomic_DNA"/>
</dbReference>
<dbReference type="OrthoDB" id="1637570at2759"/>
<protein>
    <recommendedName>
        <fullName evidence="2">C2H2-type domain-containing protein</fullName>
    </recommendedName>
</protein>
<dbReference type="AlphaFoldDB" id="A0A5C7ITA7"/>
<name>A0A5C7ITA7_9ROSI</name>